<dbReference type="Proteomes" id="UP000765509">
    <property type="component" value="Unassembled WGS sequence"/>
</dbReference>
<comment type="caution">
    <text evidence="2">The sequence shown here is derived from an EMBL/GenBank/DDBJ whole genome shotgun (WGS) entry which is preliminary data.</text>
</comment>
<gene>
    <name evidence="2" type="ORF">O181_039026</name>
</gene>
<sequence>MGASEKSLDRNNELLSSIKEAHGPRKDSRPSEGLDTHVFQRTSPKIKAWLKKQKNFVRGPEEKVTPKEGQQCSERSSFLYKQ</sequence>
<evidence type="ECO:0000313" key="2">
    <source>
        <dbReference type="EMBL" id="MBW0499311.1"/>
    </source>
</evidence>
<reference evidence="2" key="1">
    <citation type="submission" date="2021-03" db="EMBL/GenBank/DDBJ databases">
        <title>Draft genome sequence of rust myrtle Austropuccinia psidii MF-1, a brazilian biotype.</title>
        <authorList>
            <person name="Quecine M.C."/>
            <person name="Pachon D.M.R."/>
            <person name="Bonatelli M.L."/>
            <person name="Correr F.H."/>
            <person name="Franceschini L.M."/>
            <person name="Leite T.F."/>
            <person name="Margarido G.R.A."/>
            <person name="Almeida C.A."/>
            <person name="Ferrarezi J.A."/>
            <person name="Labate C.A."/>
        </authorList>
    </citation>
    <scope>NUCLEOTIDE SEQUENCE</scope>
    <source>
        <strain evidence="2">MF-1</strain>
    </source>
</reference>
<keyword evidence="3" id="KW-1185">Reference proteome</keyword>
<protein>
    <submittedName>
        <fullName evidence="2">Uncharacterized protein</fullName>
    </submittedName>
</protein>
<dbReference type="AlphaFoldDB" id="A0A9Q3DF45"/>
<proteinExistence type="predicted"/>
<evidence type="ECO:0000256" key="1">
    <source>
        <dbReference type="SAM" id="MobiDB-lite"/>
    </source>
</evidence>
<evidence type="ECO:0000313" key="3">
    <source>
        <dbReference type="Proteomes" id="UP000765509"/>
    </source>
</evidence>
<feature type="compositionally biased region" description="Basic and acidic residues" evidence="1">
    <location>
        <begin position="19"/>
        <end position="35"/>
    </location>
</feature>
<feature type="region of interest" description="Disordered" evidence="1">
    <location>
        <begin position="60"/>
        <end position="82"/>
    </location>
</feature>
<feature type="compositionally biased region" description="Basic and acidic residues" evidence="1">
    <location>
        <begin position="1"/>
        <end position="12"/>
    </location>
</feature>
<accession>A0A9Q3DF45</accession>
<dbReference type="EMBL" id="AVOT02015206">
    <property type="protein sequence ID" value="MBW0499311.1"/>
    <property type="molecule type" value="Genomic_DNA"/>
</dbReference>
<organism evidence="2 3">
    <name type="scientific">Austropuccinia psidii MF-1</name>
    <dbReference type="NCBI Taxonomy" id="1389203"/>
    <lineage>
        <taxon>Eukaryota</taxon>
        <taxon>Fungi</taxon>
        <taxon>Dikarya</taxon>
        <taxon>Basidiomycota</taxon>
        <taxon>Pucciniomycotina</taxon>
        <taxon>Pucciniomycetes</taxon>
        <taxon>Pucciniales</taxon>
        <taxon>Sphaerophragmiaceae</taxon>
        <taxon>Austropuccinia</taxon>
    </lineage>
</organism>
<name>A0A9Q3DF45_9BASI</name>
<feature type="region of interest" description="Disordered" evidence="1">
    <location>
        <begin position="1"/>
        <end position="40"/>
    </location>
</feature>